<feature type="region of interest" description="Disordered" evidence="1">
    <location>
        <begin position="66"/>
        <end position="107"/>
    </location>
</feature>
<gene>
    <name evidence="4" type="ORF">PSDVSF_06600</name>
</gene>
<dbReference type="PANTHER" id="PTHR41542">
    <property type="entry name" value="BLL5807 PROTEIN"/>
    <property type="match status" value="1"/>
</dbReference>
<feature type="transmembrane region" description="Helical" evidence="2">
    <location>
        <begin position="44"/>
        <end position="62"/>
    </location>
</feature>
<dbReference type="EMBL" id="AP024485">
    <property type="protein sequence ID" value="BCS87418.1"/>
    <property type="molecule type" value="Genomic_DNA"/>
</dbReference>
<dbReference type="PANTHER" id="PTHR41542:SF1">
    <property type="entry name" value="BLL5807 PROTEIN"/>
    <property type="match status" value="1"/>
</dbReference>
<dbReference type="InterPro" id="IPR032710">
    <property type="entry name" value="NTF2-like_dom_sf"/>
</dbReference>
<dbReference type="RefSeq" id="WP_229593670.1">
    <property type="nucleotide sequence ID" value="NZ_AP024485.1"/>
</dbReference>
<evidence type="ECO:0000313" key="4">
    <source>
        <dbReference type="EMBL" id="BCS87418.1"/>
    </source>
</evidence>
<dbReference type="Proteomes" id="UP001053296">
    <property type="component" value="Chromosome"/>
</dbReference>
<evidence type="ECO:0000259" key="3">
    <source>
        <dbReference type="SMART" id="SM00978"/>
    </source>
</evidence>
<feature type="domain" description="Tim44-like" evidence="3">
    <location>
        <begin position="126"/>
        <end position="253"/>
    </location>
</feature>
<keyword evidence="2" id="KW-0472">Membrane</keyword>
<reference evidence="4" key="1">
    <citation type="journal article" date="2022" name="Arch. Microbiol.">
        <title>Pseudodesulfovibrio sediminis sp. nov., a mesophilic and neutrophilic sulfate-reducing bacterium isolated from sediment of a brackish lake.</title>
        <authorList>
            <person name="Takahashi A."/>
            <person name="Kojima H."/>
            <person name="Watanabe M."/>
            <person name="Fukui M."/>
        </authorList>
    </citation>
    <scope>NUCLEOTIDE SEQUENCE</scope>
    <source>
        <strain evidence="4">SF6</strain>
    </source>
</reference>
<name>A0ABN6ERD5_9BACT</name>
<accession>A0ABN6ERD5</accession>
<organism evidence="4 5">
    <name type="scientific">Pseudodesulfovibrio sediminis</name>
    <dbReference type="NCBI Taxonomy" id="2810563"/>
    <lineage>
        <taxon>Bacteria</taxon>
        <taxon>Pseudomonadati</taxon>
        <taxon>Thermodesulfobacteriota</taxon>
        <taxon>Desulfovibrionia</taxon>
        <taxon>Desulfovibrionales</taxon>
        <taxon>Desulfovibrionaceae</taxon>
    </lineage>
</organism>
<evidence type="ECO:0000313" key="5">
    <source>
        <dbReference type="Proteomes" id="UP001053296"/>
    </source>
</evidence>
<evidence type="ECO:0000256" key="1">
    <source>
        <dbReference type="SAM" id="MobiDB-lite"/>
    </source>
</evidence>
<dbReference type="SMART" id="SM00978">
    <property type="entry name" value="Tim44"/>
    <property type="match status" value="1"/>
</dbReference>
<dbReference type="InterPro" id="IPR007379">
    <property type="entry name" value="Tim44-like_dom"/>
</dbReference>
<protein>
    <recommendedName>
        <fullName evidence="3">Tim44-like domain-containing protein</fullName>
    </recommendedName>
</protein>
<keyword evidence="2" id="KW-0812">Transmembrane</keyword>
<keyword evidence="5" id="KW-1185">Reference proteome</keyword>
<keyword evidence="2" id="KW-1133">Transmembrane helix</keyword>
<dbReference type="SUPFAM" id="SSF54427">
    <property type="entry name" value="NTF2-like"/>
    <property type="match status" value="1"/>
</dbReference>
<proteinExistence type="predicted"/>
<evidence type="ECO:0000256" key="2">
    <source>
        <dbReference type="SAM" id="Phobius"/>
    </source>
</evidence>
<feature type="region of interest" description="Disordered" evidence="1">
    <location>
        <begin position="113"/>
        <end position="132"/>
    </location>
</feature>
<sequence>MHRYIFMILRRVIEHKVSFVVSLFVLTSAVPAFAQEATGSRSGSILNVLLLGCIAYFLVRSFRRRSGGGGAKPNKWNRPDQTPSDDTDQPDEPQQPAGRPTDKDEAARRTWELLSSNPESKPTVQTDPVSPTVSNQVDGFDEAEFLEGAKVFFSHYQQAADAHDFKSIRDFISDEIYAQAMAQTVRGRTEVMLLTARLMEMKSETGRTMASVFYDAQLRIGDEGQQQEHLRAVWEFSRDDTVPNAFWVLETINNVDQ</sequence>